<keyword evidence="8" id="KW-1185">Reference proteome</keyword>
<dbReference type="PROSITE" id="PS50850">
    <property type="entry name" value="MFS"/>
    <property type="match status" value="1"/>
</dbReference>
<feature type="transmembrane region" description="Helical" evidence="5">
    <location>
        <begin position="214"/>
        <end position="235"/>
    </location>
</feature>
<evidence type="ECO:0000313" key="8">
    <source>
        <dbReference type="Proteomes" id="UP001210865"/>
    </source>
</evidence>
<gene>
    <name evidence="7" type="ORF">PBT88_01290</name>
</gene>
<comment type="subcellular location">
    <subcellularLocation>
        <location evidence="1">Membrane</location>
        <topology evidence="1">Multi-pass membrane protein</topology>
    </subcellularLocation>
</comment>
<feature type="transmembrane region" description="Helical" evidence="5">
    <location>
        <begin position="163"/>
        <end position="185"/>
    </location>
</feature>
<name>A0ABY7NQU2_9SPHN</name>
<feature type="transmembrane region" description="Helical" evidence="5">
    <location>
        <begin position="80"/>
        <end position="104"/>
    </location>
</feature>
<dbReference type="PANTHER" id="PTHR11662">
    <property type="entry name" value="SOLUTE CARRIER FAMILY 17"/>
    <property type="match status" value="1"/>
</dbReference>
<dbReference type="PANTHER" id="PTHR11662:SF285">
    <property type="entry name" value="HEXURONATE TRANSPORTER"/>
    <property type="match status" value="1"/>
</dbReference>
<dbReference type="Pfam" id="PF07690">
    <property type="entry name" value="MFS_1"/>
    <property type="match status" value="1"/>
</dbReference>
<evidence type="ECO:0000259" key="6">
    <source>
        <dbReference type="PROSITE" id="PS50850"/>
    </source>
</evidence>
<reference evidence="7 8" key="1">
    <citation type="submission" date="2022-12" db="EMBL/GenBank/DDBJ databases">
        <title>Sphingomonas abieness sp. nov., an endophytic bacterium isolated from Abies koreana.</title>
        <authorList>
            <person name="Jiang L."/>
            <person name="Lee J."/>
        </authorList>
    </citation>
    <scope>NUCLEOTIDE SEQUENCE [LARGE SCALE GENOMIC DNA]</scope>
    <source>
        <strain evidence="8">PAMB 00755</strain>
    </source>
</reference>
<dbReference type="Proteomes" id="UP001210865">
    <property type="component" value="Chromosome"/>
</dbReference>
<dbReference type="RefSeq" id="WP_270077456.1">
    <property type="nucleotide sequence ID" value="NZ_CP115174.1"/>
</dbReference>
<proteinExistence type="predicted"/>
<keyword evidence="2 5" id="KW-0812">Transmembrane</keyword>
<accession>A0ABY7NQU2</accession>
<feature type="domain" description="Major facilitator superfamily (MFS) profile" evidence="6">
    <location>
        <begin position="13"/>
        <end position="400"/>
    </location>
</feature>
<evidence type="ECO:0000256" key="3">
    <source>
        <dbReference type="ARBA" id="ARBA00022989"/>
    </source>
</evidence>
<evidence type="ECO:0000256" key="5">
    <source>
        <dbReference type="SAM" id="Phobius"/>
    </source>
</evidence>
<feature type="transmembrane region" description="Helical" evidence="5">
    <location>
        <begin position="289"/>
        <end position="322"/>
    </location>
</feature>
<feature type="transmembrane region" description="Helical" evidence="5">
    <location>
        <begin position="247"/>
        <end position="269"/>
    </location>
</feature>
<organism evidence="7 8">
    <name type="scientific">Sphingomonas abietis</name>
    <dbReference type="NCBI Taxonomy" id="3012344"/>
    <lineage>
        <taxon>Bacteria</taxon>
        <taxon>Pseudomonadati</taxon>
        <taxon>Pseudomonadota</taxon>
        <taxon>Alphaproteobacteria</taxon>
        <taxon>Sphingomonadales</taxon>
        <taxon>Sphingomonadaceae</taxon>
        <taxon>Sphingomonas</taxon>
    </lineage>
</organism>
<keyword evidence="3 5" id="KW-1133">Transmembrane helix</keyword>
<evidence type="ECO:0000313" key="7">
    <source>
        <dbReference type="EMBL" id="WBO22816.1"/>
    </source>
</evidence>
<sequence>MTRDMAGGARRMIVALAFAAIMLNYVDRQMIALLKPTLQAQFGWDDRDYSHMASAFQLAAAVAFLGSGWFIDRIGLRRGFAIGVGVWSLAGMAHAVVTSVGGFIGVRALLGAAESIGTPAQVKTAAAYFPPEQRSIMIGIGNMAPNLGAVLTPLIIPPLALWLGWRATFLLTGGAGLVWVILWLLAPRPPAQAAPADATPRISSGAMLRDRRQWALIAAKAFSDEVWWFLLFFAPDLFHRLFGLDQGALGLPVAFIYTMAALGSLSGGWLPGRLMARGADANRARKRSLLLYALLILPVPALLLTHSAWVAAGLLGLALFAHQGFSTNVFGMATDLFPAHRVGTAIGIGAFAGNLAGMAMIEGAGWSLDGGFGYAPLLLICGGSYLVALALIQWLVPRIEMAAD</sequence>
<feature type="transmembrane region" description="Helical" evidence="5">
    <location>
        <begin position="52"/>
        <end position="71"/>
    </location>
</feature>
<evidence type="ECO:0000256" key="2">
    <source>
        <dbReference type="ARBA" id="ARBA00022692"/>
    </source>
</evidence>
<evidence type="ECO:0000256" key="1">
    <source>
        <dbReference type="ARBA" id="ARBA00004141"/>
    </source>
</evidence>
<evidence type="ECO:0000256" key="4">
    <source>
        <dbReference type="ARBA" id="ARBA00023136"/>
    </source>
</evidence>
<keyword evidence="4 5" id="KW-0472">Membrane</keyword>
<dbReference type="InterPro" id="IPR050382">
    <property type="entry name" value="MFS_Na/Anion_cotransporter"/>
</dbReference>
<feature type="transmembrane region" description="Helical" evidence="5">
    <location>
        <begin position="342"/>
        <end position="361"/>
    </location>
</feature>
<protein>
    <submittedName>
        <fullName evidence="7">MFS transporter</fullName>
    </submittedName>
</protein>
<dbReference type="InterPro" id="IPR036259">
    <property type="entry name" value="MFS_trans_sf"/>
</dbReference>
<dbReference type="SUPFAM" id="SSF103473">
    <property type="entry name" value="MFS general substrate transporter"/>
    <property type="match status" value="1"/>
</dbReference>
<dbReference type="Gene3D" id="1.20.1250.20">
    <property type="entry name" value="MFS general substrate transporter like domains"/>
    <property type="match status" value="2"/>
</dbReference>
<dbReference type="InterPro" id="IPR011701">
    <property type="entry name" value="MFS"/>
</dbReference>
<dbReference type="InterPro" id="IPR020846">
    <property type="entry name" value="MFS_dom"/>
</dbReference>
<dbReference type="EMBL" id="CP115174">
    <property type="protein sequence ID" value="WBO22816.1"/>
    <property type="molecule type" value="Genomic_DNA"/>
</dbReference>
<dbReference type="CDD" id="cd17319">
    <property type="entry name" value="MFS_ExuT_GudP_like"/>
    <property type="match status" value="1"/>
</dbReference>
<feature type="transmembrane region" description="Helical" evidence="5">
    <location>
        <begin position="373"/>
        <end position="396"/>
    </location>
</feature>